<gene>
    <name evidence="2" type="ORF">BI347_00070</name>
</gene>
<sequence>MSYRREAPTELATRQWERRLESELAEQSVCRAIALRDAANGRRGVDASRQPASGGPATGDAMENTPARGPIAADARGAAGVAAPAAGPLGGQAAAQGRILPARVGAGLWAGPTRTAASAESLAAGKSAGLAAEMETVVRSWLKPYKVTVFADGDQVRVWIRDARLGADDAQALRGRLEQYMKDSGGRLALLAINGALVESGADAMNKHDLKQG</sequence>
<proteinExistence type="predicted"/>
<reference evidence="2 3" key="1">
    <citation type="submission" date="2016-09" db="EMBL/GenBank/DDBJ databases">
        <title>Chromobacterium muskegensis sp. nov., an insecticidal bacterium isolated from Sphagnum bogs.</title>
        <authorList>
            <person name="Sparks M.E."/>
            <person name="Blackburn M.B."/>
            <person name="Gundersen-Rindal D.E."/>
            <person name="Mitchell A."/>
            <person name="Farrar R."/>
            <person name="Kuhar D."/>
        </authorList>
    </citation>
    <scope>NUCLEOTIDE SEQUENCE [LARGE SCALE GENOMIC DNA]</scope>
    <source>
        <strain evidence="2 3">37-2</strain>
    </source>
</reference>
<name>A0A1S1WXR5_9NEIS</name>
<evidence type="ECO:0000256" key="1">
    <source>
        <dbReference type="SAM" id="MobiDB-lite"/>
    </source>
</evidence>
<evidence type="ECO:0000313" key="3">
    <source>
        <dbReference type="Proteomes" id="UP000180088"/>
    </source>
</evidence>
<dbReference type="Proteomes" id="UP000180088">
    <property type="component" value="Unassembled WGS sequence"/>
</dbReference>
<comment type="caution">
    <text evidence="2">The sequence shown here is derived from an EMBL/GenBank/DDBJ whole genome shotgun (WGS) entry which is preliminary data.</text>
</comment>
<accession>A0A1S1WXR5</accession>
<dbReference type="STRING" id="1903179.BI347_00070"/>
<organism evidence="2 3">
    <name type="scientific">Chromobacterium sphagni</name>
    <dbReference type="NCBI Taxonomy" id="1903179"/>
    <lineage>
        <taxon>Bacteria</taxon>
        <taxon>Pseudomonadati</taxon>
        <taxon>Pseudomonadota</taxon>
        <taxon>Betaproteobacteria</taxon>
        <taxon>Neisseriales</taxon>
        <taxon>Chromobacteriaceae</taxon>
        <taxon>Chromobacterium</taxon>
    </lineage>
</organism>
<dbReference type="AlphaFoldDB" id="A0A1S1WXR5"/>
<evidence type="ECO:0000313" key="2">
    <source>
        <dbReference type="EMBL" id="OHX12062.1"/>
    </source>
</evidence>
<feature type="region of interest" description="Disordered" evidence="1">
    <location>
        <begin position="40"/>
        <end position="69"/>
    </location>
</feature>
<protein>
    <submittedName>
        <fullName evidence="2">Uncharacterized protein</fullName>
    </submittedName>
</protein>
<dbReference type="EMBL" id="MKCS01000001">
    <property type="protein sequence ID" value="OHX12062.1"/>
    <property type="molecule type" value="Genomic_DNA"/>
</dbReference>